<keyword evidence="6" id="KW-0723">Serine/threonine-protein kinase</keyword>
<dbReference type="SUPFAM" id="SSF56112">
    <property type="entry name" value="Protein kinase-like (PK-like)"/>
    <property type="match status" value="1"/>
</dbReference>
<dbReference type="PROSITE" id="PS50011">
    <property type="entry name" value="PROTEIN_KINASE_DOM"/>
    <property type="match status" value="1"/>
</dbReference>
<dbReference type="Gene3D" id="1.10.510.10">
    <property type="entry name" value="Transferase(Phosphotransferase) domain 1"/>
    <property type="match status" value="1"/>
</dbReference>
<dbReference type="GO" id="GO:0005524">
    <property type="term" value="F:ATP binding"/>
    <property type="evidence" value="ECO:0007669"/>
    <property type="project" value="UniProtKB-UniRule"/>
</dbReference>
<evidence type="ECO:0000256" key="5">
    <source>
        <dbReference type="PROSITE-ProRule" id="PRU10141"/>
    </source>
</evidence>
<dbReference type="FunFam" id="1.10.510.10:FF:000336">
    <property type="entry name" value="Cysteine-rich receptor-like protein kinase 2"/>
    <property type="match status" value="1"/>
</dbReference>
<keyword evidence="2 5" id="KW-0547">Nucleotide-binding</keyword>
<dbReference type="Pfam" id="PF00069">
    <property type="entry name" value="Pkinase"/>
    <property type="match status" value="1"/>
</dbReference>
<evidence type="ECO:0000256" key="1">
    <source>
        <dbReference type="ARBA" id="ARBA00022679"/>
    </source>
</evidence>
<dbReference type="InterPro" id="IPR000719">
    <property type="entry name" value="Prot_kinase_dom"/>
</dbReference>
<sequence>MKFSFPFISCFSSSADNFEGSQIPYEYQILKTGGQISQNFTVYSYSELKAATHGFRASNKIGEGGFGSVYKLGLKKMEKRDGRLQDGTFMAVKVLSVELESMRGEREFVSEIAALSDIKHENLVNLRGCCVDGAHRLLVYDYMENNSLSLTLLGGEQNRSKFTWTLRKGVSIGIAKGLSYLHEEVSPHVVHRDIKTSNILLDENFTPKIADFGLARLFTENMSHISTRVAGTLGYLSPEYAISGHLTRKSDVYSFGVVLLEIVSGSPVVAFDITRGEHFLVNKAWEMYNADQLLELVDPVLDRELLNDDEALRFLKVGLLCVQENASLRPKMSMVIKMLSRDGAIIVDEMKITQPGIVADLMDVKIGRKHSSQSFFSKASTSMSPGSPFQILYINVSS</sequence>
<keyword evidence="4 5" id="KW-0067">ATP-binding</keyword>
<evidence type="ECO:0000256" key="6">
    <source>
        <dbReference type="RuleBase" id="RU000304"/>
    </source>
</evidence>
<evidence type="ECO:0000259" key="7">
    <source>
        <dbReference type="PROSITE" id="PS50011"/>
    </source>
</evidence>
<feature type="binding site" evidence="5">
    <location>
        <position position="93"/>
    </location>
    <ligand>
        <name>ATP</name>
        <dbReference type="ChEBI" id="CHEBI:30616"/>
    </ligand>
</feature>
<dbReference type="OMA" id="NEICTED"/>
<dbReference type="CDD" id="cd14066">
    <property type="entry name" value="STKc_IRAK"/>
    <property type="match status" value="1"/>
</dbReference>
<evidence type="ECO:0000256" key="2">
    <source>
        <dbReference type="ARBA" id="ARBA00022741"/>
    </source>
</evidence>
<evidence type="ECO:0000256" key="3">
    <source>
        <dbReference type="ARBA" id="ARBA00022777"/>
    </source>
</evidence>
<proteinExistence type="inferred from homology"/>
<feature type="domain" description="Protein kinase" evidence="7">
    <location>
        <begin position="55"/>
        <end position="320"/>
    </location>
</feature>
<evidence type="ECO:0000313" key="8">
    <source>
        <dbReference type="EnsemblPlants" id="Solyc09g007730.3.1"/>
    </source>
</evidence>
<keyword evidence="9" id="KW-1185">Reference proteome</keyword>
<dbReference type="PaxDb" id="4081-Solyc09g007730.2.1"/>
<reference evidence="8" key="1">
    <citation type="journal article" date="2012" name="Nature">
        <title>The tomato genome sequence provides insights into fleshy fruit evolution.</title>
        <authorList>
            <consortium name="Tomato Genome Consortium"/>
        </authorList>
    </citation>
    <scope>NUCLEOTIDE SEQUENCE [LARGE SCALE GENOMIC DNA]</scope>
    <source>
        <strain evidence="8">cv. Heinz 1706</strain>
    </source>
</reference>
<name>A0A3Q7HYC9_SOLLC</name>
<dbReference type="InterPro" id="IPR011009">
    <property type="entry name" value="Kinase-like_dom_sf"/>
</dbReference>
<evidence type="ECO:0000313" key="9">
    <source>
        <dbReference type="Proteomes" id="UP000004994"/>
    </source>
</evidence>
<dbReference type="PROSITE" id="PS00107">
    <property type="entry name" value="PROTEIN_KINASE_ATP"/>
    <property type="match status" value="1"/>
</dbReference>
<dbReference type="SMART" id="SM00220">
    <property type="entry name" value="S_TKc"/>
    <property type="match status" value="1"/>
</dbReference>
<dbReference type="Proteomes" id="UP000004994">
    <property type="component" value="Chromosome 9"/>
</dbReference>
<accession>A0A3Q7HYC9</accession>
<dbReference type="InterPro" id="IPR052059">
    <property type="entry name" value="CR_Ser/Thr_kinase"/>
</dbReference>
<dbReference type="InterPro" id="IPR008271">
    <property type="entry name" value="Ser/Thr_kinase_AS"/>
</dbReference>
<dbReference type="EnsemblPlants" id="Solyc09g007730.3.1">
    <property type="protein sequence ID" value="Solyc09g007730.3.1"/>
    <property type="gene ID" value="Solyc09g007730.3"/>
</dbReference>
<reference evidence="8" key="2">
    <citation type="submission" date="2019-01" db="UniProtKB">
        <authorList>
            <consortium name="EnsemblPlants"/>
        </authorList>
    </citation>
    <scope>IDENTIFICATION</scope>
    <source>
        <strain evidence="8">cv. Heinz 1706</strain>
    </source>
</reference>
<protein>
    <recommendedName>
        <fullName evidence="7">Protein kinase domain-containing protein</fullName>
    </recommendedName>
</protein>
<dbReference type="GO" id="GO:0004674">
    <property type="term" value="F:protein serine/threonine kinase activity"/>
    <property type="evidence" value="ECO:0000318"/>
    <property type="project" value="GO_Central"/>
</dbReference>
<keyword evidence="3" id="KW-0418">Kinase</keyword>
<evidence type="ECO:0000256" key="4">
    <source>
        <dbReference type="ARBA" id="ARBA00022840"/>
    </source>
</evidence>
<dbReference type="AlphaFoldDB" id="A0A3Q7HYC9"/>
<dbReference type="Gramene" id="Solyc09g007730.3.1">
    <property type="protein sequence ID" value="Solyc09g007730.3.1"/>
    <property type="gene ID" value="Solyc09g007730.3"/>
</dbReference>
<keyword evidence="1" id="KW-0808">Transferase</keyword>
<dbReference type="PROSITE" id="PS00108">
    <property type="entry name" value="PROTEIN_KINASE_ST"/>
    <property type="match status" value="1"/>
</dbReference>
<dbReference type="Gene3D" id="3.30.200.20">
    <property type="entry name" value="Phosphorylase Kinase, domain 1"/>
    <property type="match status" value="1"/>
</dbReference>
<comment type="similarity">
    <text evidence="6">Belongs to the protein kinase superfamily.</text>
</comment>
<organism evidence="8">
    <name type="scientific">Solanum lycopersicum</name>
    <name type="common">Tomato</name>
    <name type="synonym">Lycopersicon esculentum</name>
    <dbReference type="NCBI Taxonomy" id="4081"/>
    <lineage>
        <taxon>Eukaryota</taxon>
        <taxon>Viridiplantae</taxon>
        <taxon>Streptophyta</taxon>
        <taxon>Embryophyta</taxon>
        <taxon>Tracheophyta</taxon>
        <taxon>Spermatophyta</taxon>
        <taxon>Magnoliopsida</taxon>
        <taxon>eudicotyledons</taxon>
        <taxon>Gunneridae</taxon>
        <taxon>Pentapetalae</taxon>
        <taxon>asterids</taxon>
        <taxon>lamiids</taxon>
        <taxon>Solanales</taxon>
        <taxon>Solanaceae</taxon>
        <taxon>Solanoideae</taxon>
        <taxon>Solaneae</taxon>
        <taxon>Solanum</taxon>
        <taxon>Solanum subgen. Lycopersicon</taxon>
    </lineage>
</organism>
<dbReference type="PANTHER" id="PTHR47973">
    <property type="entry name" value="CYSTEINE-RICH RECEPTOR-LIKE PROTEIN KINASE 3"/>
    <property type="match status" value="1"/>
</dbReference>
<dbReference type="InterPro" id="IPR017441">
    <property type="entry name" value="Protein_kinase_ATP_BS"/>
</dbReference>
<dbReference type="STRING" id="4081.A0A3Q7HYC9"/>
<dbReference type="InParanoid" id="A0A3Q7HYC9"/>